<dbReference type="Proteomes" id="UP000307720">
    <property type="component" value="Unassembled WGS sequence"/>
</dbReference>
<gene>
    <name evidence="1" type="ORF">E5357_02400</name>
</gene>
<evidence type="ECO:0000313" key="1">
    <source>
        <dbReference type="EMBL" id="TGY00373.1"/>
    </source>
</evidence>
<organism evidence="1 2">
    <name type="scientific">Hominisplanchenecus murintestinalis</name>
    <dbReference type="NCBI Taxonomy" id="2941517"/>
    <lineage>
        <taxon>Bacteria</taxon>
        <taxon>Bacillati</taxon>
        <taxon>Bacillota</taxon>
        <taxon>Clostridia</taxon>
        <taxon>Lachnospirales</taxon>
        <taxon>Lachnospiraceae</taxon>
        <taxon>Hominisplanchenecus</taxon>
    </lineage>
</organism>
<protein>
    <submittedName>
        <fullName evidence="1">Rod shape-determining protein</fullName>
    </submittedName>
</protein>
<accession>A0AC61R290</accession>
<dbReference type="EMBL" id="SRZB01000002">
    <property type="protein sequence ID" value="TGY00373.1"/>
    <property type="molecule type" value="Genomic_DNA"/>
</dbReference>
<reference evidence="1" key="1">
    <citation type="submission" date="2019-04" db="EMBL/GenBank/DDBJ databases">
        <title>Microbes associate with the intestines of laboratory mice.</title>
        <authorList>
            <person name="Navarre W."/>
            <person name="Wong E."/>
            <person name="Huang K."/>
            <person name="Tropini C."/>
            <person name="Ng K."/>
            <person name="Yu B."/>
        </authorList>
    </citation>
    <scope>NUCLEOTIDE SEQUENCE</scope>
    <source>
        <strain evidence="1">NM72_1-8</strain>
    </source>
</reference>
<evidence type="ECO:0000313" key="2">
    <source>
        <dbReference type="Proteomes" id="UP000307720"/>
    </source>
</evidence>
<proteinExistence type="predicted"/>
<sequence length="337" mass="36844">MYMLFRKICGVDLGTDTIKICDKNEKKYVHEKNMIAVRDKAHVIAIGLKAFEMYEKAPVSVEAGSPMKNGGIADVRNMGIVLNRLLKRYTNPVTKYPDILMTVPVGISELERMAFQQLLTGGIRSKRVALIENGLADAAGIGMPVLHPMGNVVVNIGASATDISVVSEGKVIVGKRLGIGGYRLDEDIRNIVRRRCDLSIGRRTSEILKNNLAYLLHGVPKQMKVYGIHTVTGLPVPVLVTSADVNDAIADSLKEIVDAVKITLERTPPQLAADIQRNGVYLTGGVSQIPNFAEYAGRYLEIATYQVPQPTASTVRGLVRIMNDPQLGKLAFPLREL</sequence>
<comment type="caution">
    <text evidence="1">The sequence shown here is derived from an EMBL/GenBank/DDBJ whole genome shotgun (WGS) entry which is preliminary data.</text>
</comment>
<keyword evidence="2" id="KW-1185">Reference proteome</keyword>
<name>A0AC61R290_9FIRM</name>